<organism evidence="2 3">
    <name type="scientific">Bacteroides ovatus (strain ATCC 8483 / DSM 1896 / JCM 5824 / BCRC 10623 / CCUG 4943 / NCTC 11153)</name>
    <dbReference type="NCBI Taxonomy" id="411476"/>
    <lineage>
        <taxon>Bacteria</taxon>
        <taxon>Pseudomonadati</taxon>
        <taxon>Bacteroidota</taxon>
        <taxon>Bacteroidia</taxon>
        <taxon>Bacteroidales</taxon>
        <taxon>Bacteroidaceae</taxon>
        <taxon>Bacteroides</taxon>
    </lineage>
</organism>
<comment type="caution">
    <text evidence="2">The sequence shown here is derived from an EMBL/GenBank/DDBJ whole genome shotgun (WGS) entry which is preliminary data.</text>
</comment>
<protein>
    <submittedName>
        <fullName evidence="2">Uncharacterized protein</fullName>
    </submittedName>
</protein>
<feature type="region of interest" description="Disordered" evidence="1">
    <location>
        <begin position="1"/>
        <end position="56"/>
    </location>
</feature>
<dbReference type="AlphaFoldDB" id="A0AAN3A9Z6"/>
<reference evidence="3" key="2">
    <citation type="submission" date="2007-04" db="EMBL/GenBank/DDBJ databases">
        <title>Draft genome sequence of Bacteroides ovatus (ATCC 8483).</title>
        <authorList>
            <person name="Sudarsanam P."/>
            <person name="Ley R."/>
            <person name="Guruge J."/>
            <person name="Turnbaugh P.J."/>
            <person name="Mahowald M."/>
            <person name="Liep D."/>
            <person name="Gordon J."/>
        </authorList>
    </citation>
    <scope>NUCLEOTIDE SEQUENCE [LARGE SCALE GENOMIC DNA]</scope>
    <source>
        <strain evidence="3">ATCC 8483 / DSM 1896 / JCM 5824 / BCRC 10623 / CCUG 4943 / NCTC 11153</strain>
    </source>
</reference>
<feature type="compositionally biased region" description="Polar residues" evidence="1">
    <location>
        <begin position="1"/>
        <end position="21"/>
    </location>
</feature>
<evidence type="ECO:0000313" key="3">
    <source>
        <dbReference type="Proteomes" id="UP000005475"/>
    </source>
</evidence>
<name>A0AAN3A9Z6_BACO1</name>
<proteinExistence type="predicted"/>
<reference evidence="2 3" key="1">
    <citation type="submission" date="2007-03" db="EMBL/GenBank/DDBJ databases">
        <authorList>
            <person name="Fulton L."/>
            <person name="Clifton S."/>
            <person name="Fulton B."/>
            <person name="Xu J."/>
            <person name="Minx P."/>
            <person name="Pepin K.H."/>
            <person name="Johnson M."/>
            <person name="Thiruvilangam P."/>
            <person name="Bhonagiri V."/>
            <person name="Nash W.E."/>
            <person name="Mardis E.R."/>
            <person name="Wilson R.K."/>
        </authorList>
    </citation>
    <scope>NUCLEOTIDE SEQUENCE [LARGE SCALE GENOMIC DNA]</scope>
    <source>
        <strain evidence="3">ATCC 8483 / DSM 1896 / JCM 5824 / BCRC 10623 / CCUG 4943 / NCTC 11153</strain>
    </source>
</reference>
<gene>
    <name evidence="2" type="ORF">BACOVA_01533</name>
</gene>
<evidence type="ECO:0000256" key="1">
    <source>
        <dbReference type="SAM" id="MobiDB-lite"/>
    </source>
</evidence>
<feature type="compositionally biased region" description="Basic and acidic residues" evidence="1">
    <location>
        <begin position="25"/>
        <end position="44"/>
    </location>
</feature>
<accession>A0AAN3A9Z6</accession>
<sequence length="56" mass="6605">MKRHQIASSEKYQKAFQTYTTDIEEPNKRQDNDKKQGKSDKTDSLGRIINKQIYSN</sequence>
<dbReference type="EMBL" id="AAXF02000044">
    <property type="protein sequence ID" value="EDO12719.1"/>
    <property type="molecule type" value="Genomic_DNA"/>
</dbReference>
<dbReference type="Proteomes" id="UP000005475">
    <property type="component" value="Unassembled WGS sequence"/>
</dbReference>
<evidence type="ECO:0000313" key="2">
    <source>
        <dbReference type="EMBL" id="EDO12719.1"/>
    </source>
</evidence>